<dbReference type="GO" id="GO:0030686">
    <property type="term" value="C:90S preribosome"/>
    <property type="evidence" value="ECO:0007669"/>
    <property type="project" value="TreeGrafter"/>
</dbReference>
<feature type="region of interest" description="Disordered" evidence="2">
    <location>
        <begin position="307"/>
        <end position="354"/>
    </location>
</feature>
<feature type="compositionally biased region" description="Polar residues" evidence="2">
    <location>
        <begin position="598"/>
        <end position="608"/>
    </location>
</feature>
<accession>A0A9W8KZL3</accession>
<feature type="compositionally biased region" description="Acidic residues" evidence="2">
    <location>
        <begin position="28"/>
        <end position="63"/>
    </location>
</feature>
<dbReference type="GO" id="GO:0005730">
    <property type="term" value="C:nucleolus"/>
    <property type="evidence" value="ECO:0007669"/>
    <property type="project" value="TreeGrafter"/>
</dbReference>
<evidence type="ECO:0000256" key="2">
    <source>
        <dbReference type="SAM" id="MobiDB-lite"/>
    </source>
</evidence>
<reference evidence="4" key="1">
    <citation type="submission" date="2022-07" db="EMBL/GenBank/DDBJ databases">
        <title>Phylogenomic reconstructions and comparative analyses of Kickxellomycotina fungi.</title>
        <authorList>
            <person name="Reynolds N.K."/>
            <person name="Stajich J.E."/>
            <person name="Barry K."/>
            <person name="Grigoriev I.V."/>
            <person name="Crous P."/>
            <person name="Smith M.E."/>
        </authorList>
    </citation>
    <scope>NUCLEOTIDE SEQUENCE</scope>
    <source>
        <strain evidence="4">NRRL 3115</strain>
    </source>
</reference>
<feature type="compositionally biased region" description="Basic and acidic residues" evidence="2">
    <location>
        <begin position="16"/>
        <end position="27"/>
    </location>
</feature>
<feature type="compositionally biased region" description="Basic and acidic residues" evidence="2">
    <location>
        <begin position="315"/>
        <end position="354"/>
    </location>
</feature>
<sequence>MSTYKDLSKIDKKKVLRAEERRRRANDDDGDIEDYLSENSESENEASDDDSSSESDAEEDENGELVTPELDAQIMKALTALRSKDKTIYDSNVNFFSEDAIKKSQEAWVSKQEIAKLQSKDKLTLTDYQHKVMVEHGGIINEEAELKKATTGMTHVEEQEALKNAFKKAAIGNDNSGDDSDDDEGSFLVKKVKSEKEAAQEEVGYRKFLLDNMGGDATSKAAFESWATVDINSETADVESTDTSKGVDKDQAFLMDYILNRGWVDKNVGKISAELEAKTIVDKEEDEKEMELADNFESSYNFRFEEEGAGQIKSHPREIEGSLRRKDDRRKLARERAKERKEEKKKQKAEELKRIKNQKKRDILEKLKEIQGITGNKSIGFDALDLDGDFNPAQFDAQMDKLFNSGADTHDDSVKPTWDDDIDVDDLISDSEASYNKRKPEKSAKSIDIGDDDFIMDADYLDQSGSKSVDVEELGSKKNELKDRVSKYMDEYYQLNFNDIIADGIPTRFRYAKVKPVNYGLTPAEILLADEKFLNEYVSVKKIAAYRPEEKIESDLSRYASKKRMIYVKKKAAATRSLWEEQLAGISDKNSKKRRLKPSNSVGDGSANSKPSKKAKKDSSSSEKHQTAEKNKKRGKDSKNRDPSISAATEGTPKAKGMNRRQRKKAKVAEATT</sequence>
<feature type="domain" description="Kri1-like C-terminal" evidence="3">
    <location>
        <begin position="485"/>
        <end position="571"/>
    </location>
</feature>
<organism evidence="4 5">
    <name type="scientific">Coemansia spiralis</name>
    <dbReference type="NCBI Taxonomy" id="417178"/>
    <lineage>
        <taxon>Eukaryota</taxon>
        <taxon>Fungi</taxon>
        <taxon>Fungi incertae sedis</taxon>
        <taxon>Zoopagomycota</taxon>
        <taxon>Kickxellomycotina</taxon>
        <taxon>Kickxellomycetes</taxon>
        <taxon>Kickxellales</taxon>
        <taxon>Kickxellaceae</taxon>
        <taxon>Coemansia</taxon>
    </lineage>
</organism>
<dbReference type="Pfam" id="PF12936">
    <property type="entry name" value="Kri1_C"/>
    <property type="match status" value="1"/>
</dbReference>
<dbReference type="AlphaFoldDB" id="A0A9W8KZL3"/>
<evidence type="ECO:0000259" key="3">
    <source>
        <dbReference type="Pfam" id="PF12936"/>
    </source>
</evidence>
<dbReference type="OrthoDB" id="10252032at2759"/>
<feature type="region of interest" description="Disordered" evidence="2">
    <location>
        <begin position="16"/>
        <end position="70"/>
    </location>
</feature>
<dbReference type="GO" id="GO:0000447">
    <property type="term" value="P:endonucleolytic cleavage in ITS1 to separate SSU-rRNA from 5.8S rRNA and LSU-rRNA from tricistronic rRNA transcript (SSU-rRNA, 5.8S rRNA, LSU-rRNA)"/>
    <property type="evidence" value="ECO:0007669"/>
    <property type="project" value="TreeGrafter"/>
</dbReference>
<dbReference type="InterPro" id="IPR024626">
    <property type="entry name" value="Kri1-like_C"/>
</dbReference>
<feature type="compositionally biased region" description="Basic and acidic residues" evidence="2">
    <location>
        <begin position="617"/>
        <end position="630"/>
    </location>
</feature>
<protein>
    <submittedName>
        <fullName evidence="4">Ribosome biogenesis protein Kri1</fullName>
    </submittedName>
</protein>
<name>A0A9W8KZL3_9FUNG</name>
<feature type="compositionally biased region" description="Basic residues" evidence="2">
    <location>
        <begin position="657"/>
        <end position="666"/>
    </location>
</feature>
<dbReference type="EMBL" id="JANBTW010000019">
    <property type="protein sequence ID" value="KAJ2678627.1"/>
    <property type="molecule type" value="Genomic_DNA"/>
</dbReference>
<feature type="region of interest" description="Disordered" evidence="2">
    <location>
        <begin position="589"/>
        <end position="673"/>
    </location>
</feature>
<evidence type="ECO:0000313" key="5">
    <source>
        <dbReference type="Proteomes" id="UP001151518"/>
    </source>
</evidence>
<proteinExistence type="inferred from homology"/>
<comment type="similarity">
    <text evidence="1">Belongs to the KRI1 family.</text>
</comment>
<dbReference type="PANTHER" id="PTHR14490:SF5">
    <property type="entry name" value="PROTEIN KRI1 HOMOLOG"/>
    <property type="match status" value="1"/>
</dbReference>
<evidence type="ECO:0000256" key="1">
    <source>
        <dbReference type="ARBA" id="ARBA00007473"/>
    </source>
</evidence>
<dbReference type="Proteomes" id="UP001151518">
    <property type="component" value="Unassembled WGS sequence"/>
</dbReference>
<gene>
    <name evidence="4" type="primary">kri1</name>
    <name evidence="4" type="ORF">GGI25_002215</name>
</gene>
<dbReference type="Pfam" id="PF05178">
    <property type="entry name" value="Kri1"/>
    <property type="match status" value="1"/>
</dbReference>
<dbReference type="PANTHER" id="PTHR14490">
    <property type="entry name" value="ZINC FINGER, ZZ TYPE"/>
    <property type="match status" value="1"/>
</dbReference>
<comment type="caution">
    <text evidence="4">The sequence shown here is derived from an EMBL/GenBank/DDBJ whole genome shotgun (WGS) entry which is preliminary data.</text>
</comment>
<evidence type="ECO:0000313" key="4">
    <source>
        <dbReference type="EMBL" id="KAJ2678627.1"/>
    </source>
</evidence>
<dbReference type="InterPro" id="IPR018034">
    <property type="entry name" value="Kri1"/>
</dbReference>